<evidence type="ECO:0000256" key="11">
    <source>
        <dbReference type="ARBA" id="ARBA00044884"/>
    </source>
</evidence>
<evidence type="ECO:0000256" key="21">
    <source>
        <dbReference type="ARBA" id="ARBA00044985"/>
    </source>
</evidence>
<evidence type="ECO:0000256" key="12">
    <source>
        <dbReference type="ARBA" id="ARBA00044891"/>
    </source>
</evidence>
<dbReference type="InterPro" id="IPR020846">
    <property type="entry name" value="MFS_dom"/>
</dbReference>
<evidence type="ECO:0000256" key="10">
    <source>
        <dbReference type="ARBA" id="ARBA00044881"/>
    </source>
</evidence>
<evidence type="ECO:0000256" key="6">
    <source>
        <dbReference type="ARBA" id="ARBA00023136"/>
    </source>
</evidence>
<dbReference type="EMBL" id="LNYZ01000004">
    <property type="protein sequence ID" value="KTD80086.1"/>
    <property type="molecule type" value="Genomic_DNA"/>
</dbReference>
<feature type="transmembrane region" description="Helical" evidence="25">
    <location>
        <begin position="266"/>
        <end position="290"/>
    </location>
</feature>
<evidence type="ECO:0000256" key="13">
    <source>
        <dbReference type="ARBA" id="ARBA00044893"/>
    </source>
</evidence>
<dbReference type="InterPro" id="IPR011701">
    <property type="entry name" value="MFS"/>
</dbReference>
<feature type="transmembrane region" description="Helical" evidence="25">
    <location>
        <begin position="352"/>
        <end position="369"/>
    </location>
</feature>
<dbReference type="AlphaFoldDB" id="A0A378LB56"/>
<feature type="transmembrane region" description="Helical" evidence="25">
    <location>
        <begin position="142"/>
        <end position="159"/>
    </location>
</feature>
<feature type="transmembrane region" description="Helical" evidence="25">
    <location>
        <begin position="171"/>
        <end position="195"/>
    </location>
</feature>
<proteinExistence type="inferred from homology"/>
<comment type="catalytic activity">
    <reaction evidence="13">
        <text>L-alpha-aminoacyl-L-lysine(out) = L-alpha-aminoacyl-L-lysine(in)</text>
        <dbReference type="Rhea" id="RHEA:79383"/>
        <dbReference type="ChEBI" id="CHEBI:229966"/>
    </reaction>
</comment>
<reference evidence="27 29" key="1">
    <citation type="submission" date="2015-11" db="EMBL/GenBank/DDBJ databases">
        <title>Genomic analysis of 38 Legionella species identifies large and diverse effector repertoires.</title>
        <authorList>
            <person name="Burstein D."/>
            <person name="Amaro F."/>
            <person name="Zusman T."/>
            <person name="Lifshitz Z."/>
            <person name="Cohen O."/>
            <person name="Gilbert J.A."/>
            <person name="Pupko T."/>
            <person name="Shuman H.A."/>
            <person name="Segal G."/>
        </authorList>
    </citation>
    <scope>NUCLEOTIDE SEQUENCE [LARGE SCALE GENOMIC DNA]</scope>
    <source>
        <strain evidence="27 29">SC-18-C9</strain>
    </source>
</reference>
<dbReference type="PANTHER" id="PTHR23512">
    <property type="entry name" value="MAJOR FACILITATOR SUPERFAMILY DOMAIN-CONTAINING PROTEIN 1"/>
    <property type="match status" value="1"/>
</dbReference>
<evidence type="ECO:0000256" key="9">
    <source>
        <dbReference type="ARBA" id="ARBA00044878"/>
    </source>
</evidence>
<evidence type="ECO:0000256" key="5">
    <source>
        <dbReference type="ARBA" id="ARBA00022989"/>
    </source>
</evidence>
<comment type="catalytic activity">
    <reaction evidence="12">
        <text>L-lysyl-L-alpha-amino acid(out) = L-lysyl-L-alpha-amino acid(in)</text>
        <dbReference type="Rhea" id="RHEA:79387"/>
        <dbReference type="ChEBI" id="CHEBI:229965"/>
    </reaction>
</comment>
<dbReference type="PANTHER" id="PTHR23512:SF3">
    <property type="entry name" value="MAJOR FACILITATOR SUPERFAMILY DOMAIN-CONTAINING PROTEIN 1"/>
    <property type="match status" value="1"/>
</dbReference>
<feature type="transmembrane region" description="Helical" evidence="25">
    <location>
        <begin position="14"/>
        <end position="34"/>
    </location>
</feature>
<reference evidence="28 30" key="2">
    <citation type="submission" date="2018-06" db="EMBL/GenBank/DDBJ databases">
        <authorList>
            <consortium name="Pathogen Informatics"/>
            <person name="Doyle S."/>
        </authorList>
    </citation>
    <scope>NUCLEOTIDE SEQUENCE [LARGE SCALE GENOMIC DNA]</scope>
    <source>
        <strain evidence="28 30">NCTC11991</strain>
    </source>
</reference>
<evidence type="ECO:0000256" key="16">
    <source>
        <dbReference type="ARBA" id="ARBA00044900"/>
    </source>
</evidence>
<feature type="transmembrane region" description="Helical" evidence="25">
    <location>
        <begin position="396"/>
        <end position="419"/>
    </location>
</feature>
<feature type="transmembrane region" description="Helical" evidence="25">
    <location>
        <begin position="111"/>
        <end position="130"/>
    </location>
</feature>
<feature type="transmembrane region" description="Helical" evidence="25">
    <location>
        <begin position="86"/>
        <end position="105"/>
    </location>
</feature>
<feature type="domain" description="Major facilitator superfamily (MFS) profile" evidence="26">
    <location>
        <begin position="18"/>
        <end position="424"/>
    </location>
</feature>
<comment type="catalytic activity">
    <reaction evidence="11">
        <text>L-alpha-aminoacyl-L-histidine(out) = L-alpha-aminoacyl-L-histidine(in)</text>
        <dbReference type="Rhea" id="RHEA:79375"/>
        <dbReference type="ChEBI" id="CHEBI:229967"/>
    </reaction>
</comment>
<comment type="catalytic activity">
    <reaction evidence="8">
        <text>L-lysyl-L-alanine(out) = L-lysyl-L-alanine(in)</text>
        <dbReference type="Rhea" id="RHEA:79399"/>
        <dbReference type="ChEBI" id="CHEBI:229954"/>
    </reaction>
</comment>
<comment type="subcellular location">
    <subcellularLocation>
        <location evidence="1">Lysosome membrane</location>
        <topology evidence="1">Multi-pass membrane protein</topology>
    </subcellularLocation>
</comment>
<organism evidence="28 30">
    <name type="scientific">Legionella steigerwaltii</name>
    <dbReference type="NCBI Taxonomy" id="460"/>
    <lineage>
        <taxon>Bacteria</taxon>
        <taxon>Pseudomonadati</taxon>
        <taxon>Pseudomonadota</taxon>
        <taxon>Gammaproteobacteria</taxon>
        <taxon>Legionellales</taxon>
        <taxon>Legionellaceae</taxon>
        <taxon>Legionella</taxon>
    </lineage>
</organism>
<dbReference type="InterPro" id="IPR052187">
    <property type="entry name" value="MFSD1"/>
</dbReference>
<evidence type="ECO:0000256" key="1">
    <source>
        <dbReference type="ARBA" id="ARBA00004155"/>
    </source>
</evidence>
<comment type="subunit">
    <text evidence="24">Homodimer. Interacts with lysosomal protein GLMP (via lumenal domain); the interaction starts while both proteins are still in the endoplasmic reticulum and is required for stabilization of MFSD1 in lysosomes but has no direct effect on its targeting to lysosomes or transporter activity.</text>
</comment>
<keyword evidence="5 25" id="KW-1133">Transmembrane helix</keyword>
<evidence type="ECO:0000256" key="17">
    <source>
        <dbReference type="ARBA" id="ARBA00044903"/>
    </source>
</evidence>
<feature type="transmembrane region" description="Helical" evidence="25">
    <location>
        <begin position="54"/>
        <end position="79"/>
    </location>
</feature>
<evidence type="ECO:0000256" key="14">
    <source>
        <dbReference type="ARBA" id="ARBA00044898"/>
    </source>
</evidence>
<evidence type="ECO:0000313" key="29">
    <source>
        <dbReference type="Proteomes" id="UP000054820"/>
    </source>
</evidence>
<feature type="transmembrane region" description="Helical" evidence="25">
    <location>
        <begin position="232"/>
        <end position="254"/>
    </location>
</feature>
<dbReference type="Gene3D" id="1.20.1250.20">
    <property type="entry name" value="MFS general substrate transporter like domains"/>
    <property type="match status" value="1"/>
</dbReference>
<comment type="catalytic activity">
    <reaction evidence="20">
        <text>L-lysyl-glycine(out) = L-lysyl-glycine(in)</text>
        <dbReference type="Rhea" id="RHEA:79407"/>
        <dbReference type="ChEBI" id="CHEBI:191202"/>
    </reaction>
</comment>
<evidence type="ECO:0000256" key="15">
    <source>
        <dbReference type="ARBA" id="ARBA00044899"/>
    </source>
</evidence>
<keyword evidence="29" id="KW-1185">Reference proteome</keyword>
<comment type="catalytic activity">
    <reaction evidence="19">
        <text>L-alanyl-L-lysine(out) = L-alanyl-L-lysine(in)</text>
        <dbReference type="Rhea" id="RHEA:79415"/>
        <dbReference type="ChEBI" id="CHEBI:192470"/>
    </reaction>
</comment>
<comment type="catalytic activity">
    <reaction evidence="16">
        <text>L-lysyl-L-lysine(out) = L-lysyl-L-lysine(in)</text>
        <dbReference type="Rhea" id="RHEA:79403"/>
        <dbReference type="ChEBI" id="CHEBI:229956"/>
    </reaction>
</comment>
<feature type="transmembrane region" description="Helical" evidence="25">
    <location>
        <begin position="297"/>
        <end position="316"/>
    </location>
</feature>
<keyword evidence="3" id="KW-0813">Transport</keyword>
<dbReference type="SUPFAM" id="SSF103473">
    <property type="entry name" value="MFS general substrate transporter"/>
    <property type="match status" value="1"/>
</dbReference>
<evidence type="ECO:0000256" key="23">
    <source>
        <dbReference type="ARBA" id="ARBA00045709"/>
    </source>
</evidence>
<dbReference type="GO" id="GO:0005765">
    <property type="term" value="C:lysosomal membrane"/>
    <property type="evidence" value="ECO:0007669"/>
    <property type="project" value="UniProtKB-SubCell"/>
</dbReference>
<keyword evidence="6 25" id="KW-0472">Membrane</keyword>
<evidence type="ECO:0000256" key="24">
    <source>
        <dbReference type="ARBA" id="ARBA00046376"/>
    </source>
</evidence>
<sequence length="427" mass="47311">MGNALDAEASQKQITYRAIFIISLCAAFLFYKYILQNFPSVMPQQLMDTFHLQGLGLGVLSGVYFWTYLIVPLFVGIILDHYGTRWVTTGAIFCCALGIYIFSQAQDLNTAILGRSLTGVGVSFASIAYFKLAAVWFPKKHYALLTSLLVTAAMVGAIFGQMPLAWLVDQIGWRASLANVAWMGIVLAFMFLFIVKDNPTFSFEKSKSETHASKNPHLWQDILLIVKNKQNWLLTGYSGLAFSPIVIFCGLWGNPFLQKAYHLDKLVAPSLISLVFVGLAIACPVFALFINRIQNRCAFMFYSTLVSALSISLVIYAHPMPIWLLSVLLFLFGFSLGAFPLVFVIGKESNPLYLAGTVTSLINASDAFLDATTEPAIGKLLDAFSNAGTSHDFSLFSYHIALAILPLYQIIGAFLMRWVKDEHRAVH</sequence>
<gene>
    <name evidence="28" type="primary">yjjL</name>
    <name evidence="27" type="ORF">Lstg_0620</name>
    <name evidence="28" type="ORF">NCTC11991_01710</name>
</gene>
<comment type="catalytic activity">
    <reaction evidence="10">
        <text>L-alpha-aminoacyl-L-arginine(out) = L-alpha-aminoacyl-L-arginine(in)</text>
        <dbReference type="Rhea" id="RHEA:79367"/>
        <dbReference type="ChEBI" id="CHEBI:229968"/>
    </reaction>
</comment>
<evidence type="ECO:0000256" key="20">
    <source>
        <dbReference type="ARBA" id="ARBA00044924"/>
    </source>
</evidence>
<evidence type="ECO:0000313" key="30">
    <source>
        <dbReference type="Proteomes" id="UP000255110"/>
    </source>
</evidence>
<comment type="function">
    <text evidence="23">Lysosomal dipeptide uniporter that selectively exports lysine, arginine or histidine-containing dipeptides with a net positive charge from the lysosome lumen into the cytosol. Could play a role in a specific type of protein O-glycosylation indirectly regulating macrophages migration and tissue invasion. Also essential for liver homeostasis.</text>
</comment>
<evidence type="ECO:0000256" key="25">
    <source>
        <dbReference type="SAM" id="Phobius"/>
    </source>
</evidence>
<evidence type="ECO:0000256" key="19">
    <source>
        <dbReference type="ARBA" id="ARBA00044919"/>
    </source>
</evidence>
<evidence type="ECO:0000256" key="18">
    <source>
        <dbReference type="ARBA" id="ARBA00044912"/>
    </source>
</evidence>
<feature type="transmembrane region" description="Helical" evidence="25">
    <location>
        <begin position="322"/>
        <end position="345"/>
    </location>
</feature>
<comment type="catalytic activity">
    <reaction evidence="14">
        <text>L-aspartyl-L-lysine(out) = L-aspartyl-L-lysine(in)</text>
        <dbReference type="Rhea" id="RHEA:79411"/>
        <dbReference type="ChEBI" id="CHEBI:229953"/>
    </reaction>
</comment>
<evidence type="ECO:0000313" key="28">
    <source>
        <dbReference type="EMBL" id="STY23108.1"/>
    </source>
</evidence>
<dbReference type="STRING" id="460.Lstg_0620"/>
<dbReference type="OrthoDB" id="5620971at2"/>
<dbReference type="GO" id="GO:0022857">
    <property type="term" value="F:transmembrane transporter activity"/>
    <property type="evidence" value="ECO:0007669"/>
    <property type="project" value="InterPro"/>
</dbReference>
<protein>
    <recommendedName>
        <fullName evidence="21">Lysosomal dipeptide transporter MFSD1</fullName>
    </recommendedName>
    <alternativeName>
        <fullName evidence="22">Major facilitator superfamily domain-containing protein 1</fullName>
    </alternativeName>
</protein>
<evidence type="ECO:0000256" key="7">
    <source>
        <dbReference type="ARBA" id="ARBA00023228"/>
    </source>
</evidence>
<comment type="catalytic activity">
    <reaction evidence="18">
        <text>L-histidyl-L-alpha-amino acid(out) = L-histidyl-L-alpha-amino acid(in)</text>
        <dbReference type="Rhea" id="RHEA:79379"/>
        <dbReference type="ChEBI" id="CHEBI:229964"/>
    </reaction>
</comment>
<keyword evidence="4 25" id="KW-0812">Transmembrane</keyword>
<dbReference type="InterPro" id="IPR036259">
    <property type="entry name" value="MFS_trans_sf"/>
</dbReference>
<dbReference type="Pfam" id="PF07690">
    <property type="entry name" value="MFS_1"/>
    <property type="match status" value="1"/>
</dbReference>
<keyword evidence="7" id="KW-0458">Lysosome</keyword>
<name>A0A378LB56_9GAMM</name>
<evidence type="ECO:0000256" key="3">
    <source>
        <dbReference type="ARBA" id="ARBA00022448"/>
    </source>
</evidence>
<dbReference type="PROSITE" id="PS50850">
    <property type="entry name" value="MFS"/>
    <property type="match status" value="1"/>
</dbReference>
<dbReference type="RefSeq" id="WP_058476211.1">
    <property type="nucleotide sequence ID" value="NZ_CAAAIO010000003.1"/>
</dbReference>
<comment type="catalytic activity">
    <reaction evidence="9">
        <text>L-histidyl-glycine(out) = L-histidyl-glycine(in)</text>
        <dbReference type="Rhea" id="RHEA:79395"/>
        <dbReference type="ChEBI" id="CHEBI:229957"/>
    </reaction>
</comment>
<accession>A0A378LB56</accession>
<dbReference type="Proteomes" id="UP000255110">
    <property type="component" value="Unassembled WGS sequence"/>
</dbReference>
<dbReference type="CDD" id="cd06174">
    <property type="entry name" value="MFS"/>
    <property type="match status" value="1"/>
</dbReference>
<comment type="catalytic activity">
    <reaction evidence="15">
        <text>L-arginyl-L-alpha-amino acid(out) = L-arginyl-L-alpha-amino acid(in)</text>
        <dbReference type="Rhea" id="RHEA:79371"/>
        <dbReference type="ChEBI" id="CHEBI:84315"/>
    </reaction>
</comment>
<evidence type="ECO:0000256" key="8">
    <source>
        <dbReference type="ARBA" id="ARBA00044876"/>
    </source>
</evidence>
<evidence type="ECO:0000256" key="4">
    <source>
        <dbReference type="ARBA" id="ARBA00022692"/>
    </source>
</evidence>
<comment type="catalytic activity">
    <reaction evidence="17">
        <text>L-arginyl-glycine(out) = L-arginyl-glycine(in)</text>
        <dbReference type="Rhea" id="RHEA:79391"/>
        <dbReference type="ChEBI" id="CHEBI:229955"/>
    </reaction>
</comment>
<comment type="similarity">
    <text evidence="2">Belongs to the major facilitator superfamily.</text>
</comment>
<dbReference type="EMBL" id="UGOY01000001">
    <property type="protein sequence ID" value="STY23108.1"/>
    <property type="molecule type" value="Genomic_DNA"/>
</dbReference>
<evidence type="ECO:0000313" key="27">
    <source>
        <dbReference type="EMBL" id="KTD80086.1"/>
    </source>
</evidence>
<evidence type="ECO:0000256" key="22">
    <source>
        <dbReference type="ARBA" id="ARBA00045018"/>
    </source>
</evidence>
<evidence type="ECO:0000256" key="2">
    <source>
        <dbReference type="ARBA" id="ARBA00008335"/>
    </source>
</evidence>
<evidence type="ECO:0000259" key="26">
    <source>
        <dbReference type="PROSITE" id="PS50850"/>
    </source>
</evidence>
<dbReference type="Proteomes" id="UP000054820">
    <property type="component" value="Unassembled WGS sequence"/>
</dbReference>